<dbReference type="SUPFAM" id="SSF48371">
    <property type="entry name" value="ARM repeat"/>
    <property type="match status" value="1"/>
</dbReference>
<protein>
    <recommendedName>
        <fullName evidence="2">Rotatin N-terminal domain-containing protein</fullName>
    </recommendedName>
</protein>
<gene>
    <name evidence="3" type="ORF">C0Q70_19254</name>
</gene>
<feature type="non-terminal residue" evidence="3">
    <location>
        <position position="1298"/>
    </location>
</feature>
<dbReference type="GO" id="GO:0010457">
    <property type="term" value="P:centriole-centriole cohesion"/>
    <property type="evidence" value="ECO:0007669"/>
    <property type="project" value="TreeGrafter"/>
</dbReference>
<feature type="domain" description="Rotatin N-terminal" evidence="2">
    <location>
        <begin position="24"/>
        <end position="120"/>
    </location>
</feature>
<dbReference type="Proteomes" id="UP000245119">
    <property type="component" value="Linkage Group LG12"/>
</dbReference>
<proteinExistence type="predicted"/>
<name>A0A2T7NIV7_POMCA</name>
<dbReference type="EMBL" id="PZQS01000012">
    <property type="protein sequence ID" value="PVD21088.1"/>
    <property type="molecule type" value="Genomic_DNA"/>
</dbReference>
<dbReference type="InterPro" id="IPR030791">
    <property type="entry name" value="Rotatin"/>
</dbReference>
<dbReference type="PANTHER" id="PTHR31691:SF1">
    <property type="entry name" value="ROTATIN"/>
    <property type="match status" value="1"/>
</dbReference>
<dbReference type="PANTHER" id="PTHR31691">
    <property type="entry name" value="ROTATIN"/>
    <property type="match status" value="1"/>
</dbReference>
<dbReference type="GO" id="GO:0036064">
    <property type="term" value="C:ciliary basal body"/>
    <property type="evidence" value="ECO:0007669"/>
    <property type="project" value="InterPro"/>
</dbReference>
<dbReference type="InterPro" id="IPR016024">
    <property type="entry name" value="ARM-type_fold"/>
</dbReference>
<dbReference type="InterPro" id="IPR029249">
    <property type="entry name" value="Rotatin_N"/>
</dbReference>
<dbReference type="Pfam" id="PF14726">
    <property type="entry name" value="RTTN_N"/>
    <property type="match status" value="1"/>
</dbReference>
<feature type="compositionally biased region" description="Basic and acidic residues" evidence="1">
    <location>
        <begin position="346"/>
        <end position="359"/>
    </location>
</feature>
<keyword evidence="4" id="KW-1185">Reference proteome</keyword>
<evidence type="ECO:0000313" key="3">
    <source>
        <dbReference type="EMBL" id="PVD21088.1"/>
    </source>
</evidence>
<organism evidence="3 4">
    <name type="scientific">Pomacea canaliculata</name>
    <name type="common">Golden apple snail</name>
    <dbReference type="NCBI Taxonomy" id="400727"/>
    <lineage>
        <taxon>Eukaryota</taxon>
        <taxon>Metazoa</taxon>
        <taxon>Spiralia</taxon>
        <taxon>Lophotrochozoa</taxon>
        <taxon>Mollusca</taxon>
        <taxon>Gastropoda</taxon>
        <taxon>Caenogastropoda</taxon>
        <taxon>Architaenioglossa</taxon>
        <taxon>Ampullarioidea</taxon>
        <taxon>Ampullariidae</taxon>
        <taxon>Pomacea</taxon>
    </lineage>
</organism>
<evidence type="ECO:0000259" key="2">
    <source>
        <dbReference type="Pfam" id="PF14726"/>
    </source>
</evidence>
<dbReference type="GO" id="GO:0032053">
    <property type="term" value="P:ciliary basal body organization"/>
    <property type="evidence" value="ECO:0007669"/>
    <property type="project" value="TreeGrafter"/>
</dbReference>
<sequence length="1298" mass="144751">MFFGASSAHLSLTDSMESGHSLEEIRIRALESILSKLEHSLICEHDLIHERHLFIRLLEWFNFTPCAKKEEVLQLLYRLSKHWAAAELIQSIGGIEFLTNVRGDLELRLQPTVDKILENIMHLPEASGQDHAPECIYHKTADSVGGARTSISPPLTSSIFGNHGNISPGYFEGEHEKRDADEVTAEPRLCLKSGDSVNFKMVTFPWLPLTMTDRHVIMSTNRSLQSKEQNLLISACEFLSEVVFQDFPAEIFLQRPQIIKSLMSLLNVGPTIDPALVVCAAHTLSDLCKCLQVRIQYFQDPTLYVPKQEFGLSSSPSTFSLTGSSSSPALSSDTLIGWSDRRRRGDGRDQDSSESDGRDSSVGADSGHAVYETDLEETDSLQYMQVSLPQFAVNVLQGALQNLRTTHQKASMELLRLGFESWKILAVVLSTDLWNSAAESAQDLVERLMRSLETIADLLDYHHHGKYNSGASSSEEGSTIAQQRRVYVGIVSLLSHVLHLVPSDMASHVVPEKLQIVLGKVLFDESLAISYPQCHAVLTHFAHLLNLETHRILCQVTQVRQSMHDTCRFMMQARSQTLSPEEAASLADRAIASLPYHLHLPFIEEFVKFFSHLCSRSSADKNIVSRCTGTFLKMLSHPLLIIRQHTYQILFKTVQANLNPSNEATDVKYKGHLETKFLINSDILYEIICFGLADSDNKVCSLAKEVIFHLLQSRLLLGDELWSEFASALLKSLPVLQSYVDLTSRFGRRIWTMLDPLVASDNLCLLEKLRGNLRLMLSADAGLRSEVVKRLGWFLANESDSCDRRPVPASVDVKCLLSLFITETSHYLDEDNSRSVFQEQGMKQVYDIFTADPVDPEVKKSAVDQLAIMLQDPHLHAAFRQNGGLEVILQILHAAVMKPEQGEAQKSQIPYIPACVTILRYLLHCDYTLCHNLSRDASLYYDLLRVSMMLLENKSVAYQVSHIFTLLLFDEVAKFDVSSAHAGHLKRSFSLPAVITQRYRLPFRAMVHHTVSPSAVLAPADEDVLKTASPQEMLRVAWNVAWCGGLDELLQLLKSGGSKMDEICEFLSVTPSSTRDENLLLEVLQFICYILELSASVPEQIQLWLGEKLYDPSGPLIGLLNCALTAAEGREASSGSVGPKRILSVASRSLDKVVLQFIKVFMSKLPYKLHKRLSVPQRRGDLSRKLLLRLNISDGPHFYNLAALESTLICLSHITSRLGWSEECSELDPSALCSLVLNCLLENPALTDADTMAIQTAIERPCPILVNLTSQVIPSVTAEAAVSSNAWQGPVVVDVESN</sequence>
<dbReference type="GO" id="GO:0005814">
    <property type="term" value="C:centriole"/>
    <property type="evidence" value="ECO:0007669"/>
    <property type="project" value="TreeGrafter"/>
</dbReference>
<accession>A0A2T7NIV7</accession>
<evidence type="ECO:0000256" key="1">
    <source>
        <dbReference type="SAM" id="MobiDB-lite"/>
    </source>
</evidence>
<reference evidence="3 4" key="1">
    <citation type="submission" date="2018-04" db="EMBL/GenBank/DDBJ databases">
        <title>The genome of golden apple snail Pomacea canaliculata provides insight into stress tolerance and invasive adaptation.</title>
        <authorList>
            <person name="Liu C."/>
            <person name="Liu B."/>
            <person name="Ren Y."/>
            <person name="Zhang Y."/>
            <person name="Wang H."/>
            <person name="Li S."/>
            <person name="Jiang F."/>
            <person name="Yin L."/>
            <person name="Zhang G."/>
            <person name="Qian W."/>
            <person name="Fan W."/>
        </authorList>
    </citation>
    <scope>NUCLEOTIDE SEQUENCE [LARGE SCALE GENOMIC DNA]</scope>
    <source>
        <strain evidence="3">SZHN2017</strain>
        <tissue evidence="3">Muscle</tissue>
    </source>
</reference>
<dbReference type="GO" id="GO:0007099">
    <property type="term" value="P:centriole replication"/>
    <property type="evidence" value="ECO:0007669"/>
    <property type="project" value="TreeGrafter"/>
</dbReference>
<dbReference type="GO" id="GO:0005813">
    <property type="term" value="C:centrosome"/>
    <property type="evidence" value="ECO:0007669"/>
    <property type="project" value="InterPro"/>
</dbReference>
<dbReference type="OrthoDB" id="428850at2759"/>
<feature type="region of interest" description="Disordered" evidence="1">
    <location>
        <begin position="339"/>
        <end position="366"/>
    </location>
</feature>
<comment type="caution">
    <text evidence="3">The sequence shown here is derived from an EMBL/GenBank/DDBJ whole genome shotgun (WGS) entry which is preliminary data.</text>
</comment>
<evidence type="ECO:0000313" key="4">
    <source>
        <dbReference type="Proteomes" id="UP000245119"/>
    </source>
</evidence>